<comment type="caution">
    <text evidence="1">The sequence shown here is derived from an EMBL/GenBank/DDBJ whole genome shotgun (WGS) entry which is preliminary data.</text>
</comment>
<accession>A0A4U3M7V3</accession>
<name>A0A4U3M7V3_9ACTN</name>
<evidence type="ECO:0000313" key="2">
    <source>
        <dbReference type="Proteomes" id="UP000308705"/>
    </source>
</evidence>
<organism evidence="1 2">
    <name type="scientific">Herbidospora galbida</name>
    <dbReference type="NCBI Taxonomy" id="2575442"/>
    <lineage>
        <taxon>Bacteria</taxon>
        <taxon>Bacillati</taxon>
        <taxon>Actinomycetota</taxon>
        <taxon>Actinomycetes</taxon>
        <taxon>Streptosporangiales</taxon>
        <taxon>Streptosporangiaceae</taxon>
        <taxon>Herbidospora</taxon>
    </lineage>
</organism>
<reference evidence="1 2" key="1">
    <citation type="submission" date="2019-04" db="EMBL/GenBank/DDBJ databases">
        <title>Herbidospora sp. NEAU-GS14.nov., a novel actinomycete isolated from soil.</title>
        <authorList>
            <person name="Han L."/>
        </authorList>
    </citation>
    <scope>NUCLEOTIDE SEQUENCE [LARGE SCALE GENOMIC DNA]</scope>
    <source>
        <strain evidence="1 2">NEAU-GS14</strain>
    </source>
</reference>
<proteinExistence type="predicted"/>
<dbReference type="AlphaFoldDB" id="A0A4U3M7V3"/>
<protein>
    <submittedName>
        <fullName evidence="1">Uncharacterized protein</fullName>
    </submittedName>
</protein>
<dbReference type="Proteomes" id="UP000308705">
    <property type="component" value="Unassembled WGS sequence"/>
</dbReference>
<dbReference type="EMBL" id="SZQA01000033">
    <property type="protein sequence ID" value="TKK84620.1"/>
    <property type="molecule type" value="Genomic_DNA"/>
</dbReference>
<keyword evidence="2" id="KW-1185">Reference proteome</keyword>
<sequence length="104" mass="11319">MTLIKFGSWNNDPDVHKQHITLMGERIAIITLERGANDIWGMRLLGAIREGSGGERDKIGPPVGFPADYDVDTVRSAAMATAAALLSDWLKGQVLEGLEEAKRS</sequence>
<evidence type="ECO:0000313" key="1">
    <source>
        <dbReference type="EMBL" id="TKK84620.1"/>
    </source>
</evidence>
<dbReference type="RefSeq" id="WP_137250204.1">
    <property type="nucleotide sequence ID" value="NZ_SZQA01000033.1"/>
</dbReference>
<gene>
    <name evidence="1" type="ORF">FDA94_28745</name>
</gene>